<dbReference type="PANTHER" id="PTHR36435:SF1">
    <property type="entry name" value="CAAX AMINO TERMINAL PROTEASE FAMILY PROTEIN"/>
    <property type="match status" value="1"/>
</dbReference>
<feature type="transmembrane region" description="Helical" evidence="1">
    <location>
        <begin position="216"/>
        <end position="233"/>
    </location>
</feature>
<keyword evidence="1" id="KW-0472">Membrane</keyword>
<keyword evidence="4" id="KW-1185">Reference proteome</keyword>
<evidence type="ECO:0000313" key="4">
    <source>
        <dbReference type="Proteomes" id="UP000199048"/>
    </source>
</evidence>
<sequence>MKPDRVAPLSQGEPLDAAVAGNAQSRGFASDAPRRRDRIWGAIWRLGVLVILVLGYLGAASLLSLASVRVGFDLWAGIDPFLPPERRPFLGAVDLAHRAFAVDALRQVYLAALVLGGALWRDRAGWRRRLALDRERPNGMRPVALLALLLVWPVLHIAWVTGTAELFGASFGRRVTLSPFMSQAAVAAWLVYLAVLAPVAEELLLRGEAFARARDAVGPVGAILVTALIFAAAHVSSWGLARPVSLLPLALVLGWLRWRTGRLWPGIALHGWSNLALVTYVLWPT</sequence>
<dbReference type="STRING" id="582667.SAMN05192568_1004110"/>
<feature type="transmembrane region" description="Helical" evidence="1">
    <location>
        <begin position="104"/>
        <end position="121"/>
    </location>
</feature>
<feature type="transmembrane region" description="Helical" evidence="1">
    <location>
        <begin position="142"/>
        <end position="160"/>
    </location>
</feature>
<organism evidence="3 4">
    <name type="scientific">Methylobacterium pseudosasicola</name>
    <dbReference type="NCBI Taxonomy" id="582667"/>
    <lineage>
        <taxon>Bacteria</taxon>
        <taxon>Pseudomonadati</taxon>
        <taxon>Pseudomonadota</taxon>
        <taxon>Alphaproteobacteria</taxon>
        <taxon>Hyphomicrobiales</taxon>
        <taxon>Methylobacteriaceae</taxon>
        <taxon>Methylobacterium</taxon>
    </lineage>
</organism>
<dbReference type="AlphaFoldDB" id="A0A1I4H9L0"/>
<dbReference type="EMBL" id="FOTK01000004">
    <property type="protein sequence ID" value="SFL38924.1"/>
    <property type="molecule type" value="Genomic_DNA"/>
</dbReference>
<feature type="domain" description="CAAX prenyl protease 2/Lysostaphin resistance protein A-like" evidence="2">
    <location>
        <begin position="186"/>
        <end position="275"/>
    </location>
</feature>
<evidence type="ECO:0000259" key="2">
    <source>
        <dbReference type="Pfam" id="PF02517"/>
    </source>
</evidence>
<dbReference type="GO" id="GO:0004175">
    <property type="term" value="F:endopeptidase activity"/>
    <property type="evidence" value="ECO:0007669"/>
    <property type="project" value="UniProtKB-ARBA"/>
</dbReference>
<gene>
    <name evidence="3" type="ORF">SAMN05192568_1004110</name>
</gene>
<feature type="transmembrane region" description="Helical" evidence="1">
    <location>
        <begin position="180"/>
        <end position="204"/>
    </location>
</feature>
<dbReference type="InterPro" id="IPR003675">
    <property type="entry name" value="Rce1/LyrA-like_dom"/>
</dbReference>
<dbReference type="Pfam" id="PF02517">
    <property type="entry name" value="Rce1-like"/>
    <property type="match status" value="1"/>
</dbReference>
<keyword evidence="1" id="KW-0812">Transmembrane</keyword>
<dbReference type="GO" id="GO:0080120">
    <property type="term" value="P:CAAX-box protein maturation"/>
    <property type="evidence" value="ECO:0007669"/>
    <property type="project" value="UniProtKB-ARBA"/>
</dbReference>
<dbReference type="RefSeq" id="WP_167367667.1">
    <property type="nucleotide sequence ID" value="NZ_FOTK01000004.1"/>
</dbReference>
<proteinExistence type="predicted"/>
<evidence type="ECO:0000256" key="1">
    <source>
        <dbReference type="SAM" id="Phobius"/>
    </source>
</evidence>
<keyword evidence="1" id="KW-1133">Transmembrane helix</keyword>
<feature type="transmembrane region" description="Helical" evidence="1">
    <location>
        <begin position="43"/>
        <end position="66"/>
    </location>
</feature>
<reference evidence="4" key="1">
    <citation type="submission" date="2016-10" db="EMBL/GenBank/DDBJ databases">
        <authorList>
            <person name="Varghese N."/>
            <person name="Submissions S."/>
        </authorList>
    </citation>
    <scope>NUCLEOTIDE SEQUENCE [LARGE SCALE GENOMIC DNA]</scope>
    <source>
        <strain evidence="4">BL36</strain>
    </source>
</reference>
<dbReference type="InterPro" id="IPR052710">
    <property type="entry name" value="CAAX_protease"/>
</dbReference>
<accession>A0A1I4H9L0</accession>
<protein>
    <recommendedName>
        <fullName evidence="2">CAAX prenyl protease 2/Lysostaphin resistance protein A-like domain-containing protein</fullName>
    </recommendedName>
</protein>
<dbReference type="PANTHER" id="PTHR36435">
    <property type="entry name" value="SLR1288 PROTEIN"/>
    <property type="match status" value="1"/>
</dbReference>
<feature type="transmembrane region" description="Helical" evidence="1">
    <location>
        <begin position="263"/>
        <end position="283"/>
    </location>
</feature>
<dbReference type="Proteomes" id="UP000199048">
    <property type="component" value="Unassembled WGS sequence"/>
</dbReference>
<evidence type="ECO:0000313" key="3">
    <source>
        <dbReference type="EMBL" id="SFL38924.1"/>
    </source>
</evidence>
<name>A0A1I4H9L0_9HYPH</name>